<sequence length="179" mass="20457">MENKIKNSEEYLNSILGKKNSFSLPKNYFDTIEDAVETKLAEENLTKENGFATPDNYFKNLEDNILSKVSAPKKEAKVISFKERILKIIPIAAAASIILFIGLNSFEFNKTEELTIDSLSDDDMEFWLNSTTIHTNDIAIVLENDLLEESDFYFSSLEDENIEDYINSIDNTSFLNEIN</sequence>
<gene>
    <name evidence="2" type="ORF">BTO15_11485</name>
</gene>
<keyword evidence="3" id="KW-1185">Reference proteome</keyword>
<evidence type="ECO:0000256" key="1">
    <source>
        <dbReference type="SAM" id="Phobius"/>
    </source>
</evidence>
<protein>
    <submittedName>
        <fullName evidence="2">Uncharacterized protein</fullName>
    </submittedName>
</protein>
<proteinExistence type="predicted"/>
<keyword evidence="1" id="KW-0472">Membrane</keyword>
<dbReference type="Proteomes" id="UP000232721">
    <property type="component" value="Chromosome"/>
</dbReference>
<dbReference type="EMBL" id="CP019336">
    <property type="protein sequence ID" value="AUC22671.1"/>
    <property type="molecule type" value="Genomic_DNA"/>
</dbReference>
<keyword evidence="1" id="KW-1133">Transmembrane helix</keyword>
<organism evidence="2 3">
    <name type="scientific">Polaribacter sejongensis</name>
    <dbReference type="NCBI Taxonomy" id="985043"/>
    <lineage>
        <taxon>Bacteria</taxon>
        <taxon>Pseudomonadati</taxon>
        <taxon>Bacteroidota</taxon>
        <taxon>Flavobacteriia</taxon>
        <taxon>Flavobacteriales</taxon>
        <taxon>Flavobacteriaceae</taxon>
    </lineage>
</organism>
<reference evidence="2 3" key="1">
    <citation type="submission" date="2017-02" db="EMBL/GenBank/DDBJ databases">
        <title>Trade-off between light-utilization and light-protection in marine flavobacteria.</title>
        <authorList>
            <person name="Kumagai Y."/>
            <person name="Yoshizawa S."/>
            <person name="Kogure K."/>
            <person name="Iwasaki W."/>
        </authorList>
    </citation>
    <scope>NUCLEOTIDE SEQUENCE [LARGE SCALE GENOMIC DNA]</scope>
    <source>
        <strain evidence="2 3">KCTC 23670</strain>
    </source>
</reference>
<evidence type="ECO:0000313" key="3">
    <source>
        <dbReference type="Proteomes" id="UP000232721"/>
    </source>
</evidence>
<feature type="transmembrane region" description="Helical" evidence="1">
    <location>
        <begin position="85"/>
        <end position="103"/>
    </location>
</feature>
<dbReference type="RefSeq" id="WP_165730278.1">
    <property type="nucleotide sequence ID" value="NZ_CP019336.1"/>
</dbReference>
<name>A0ABM6Q0K6_9FLAO</name>
<accession>A0ABM6Q0K6</accession>
<keyword evidence="1" id="KW-0812">Transmembrane</keyword>
<evidence type="ECO:0000313" key="2">
    <source>
        <dbReference type="EMBL" id="AUC22671.1"/>
    </source>
</evidence>